<dbReference type="Proteomes" id="UP000824540">
    <property type="component" value="Unassembled WGS sequence"/>
</dbReference>
<feature type="region of interest" description="Disordered" evidence="1">
    <location>
        <begin position="117"/>
        <end position="141"/>
    </location>
</feature>
<dbReference type="AlphaFoldDB" id="A0A8T2NE64"/>
<protein>
    <submittedName>
        <fullName evidence="2">Uncharacterized protein</fullName>
    </submittedName>
</protein>
<dbReference type="EMBL" id="JAFBMS010000065">
    <property type="protein sequence ID" value="KAG9338569.1"/>
    <property type="molecule type" value="Genomic_DNA"/>
</dbReference>
<evidence type="ECO:0000313" key="3">
    <source>
        <dbReference type="Proteomes" id="UP000824540"/>
    </source>
</evidence>
<accession>A0A8T2NE64</accession>
<comment type="caution">
    <text evidence="2">The sequence shown here is derived from an EMBL/GenBank/DDBJ whole genome shotgun (WGS) entry which is preliminary data.</text>
</comment>
<proteinExistence type="predicted"/>
<gene>
    <name evidence="2" type="ORF">JZ751_025627</name>
</gene>
<sequence length="166" mass="17664">MYLTYPPAVAPFGKVQGTHASMLLAKHPALSGTEVCEFSGHEGSRYHTLTSLTHKTIPRLLSTPPPPPKPQRLMLTSLEVTCGTLLLGFAELELLRHPVGESCSDRQAEATVAIVSRGDSPGTAGHTPAEPPTVTDAQPPSLAEVRTPAPFITAPTMLRWAKSHAT</sequence>
<reference evidence="2" key="1">
    <citation type="thesis" date="2021" institute="BYU ScholarsArchive" country="Provo, UT, USA">
        <title>Applications of and Algorithms for Genome Assembly and Genomic Analyses with an Emphasis on Marine Teleosts.</title>
        <authorList>
            <person name="Pickett B.D."/>
        </authorList>
    </citation>
    <scope>NUCLEOTIDE SEQUENCE</scope>
    <source>
        <strain evidence="2">HI-2016</strain>
    </source>
</reference>
<evidence type="ECO:0000313" key="2">
    <source>
        <dbReference type="EMBL" id="KAG9338569.1"/>
    </source>
</evidence>
<keyword evidence="3" id="KW-1185">Reference proteome</keyword>
<name>A0A8T2NE64_9TELE</name>
<evidence type="ECO:0000256" key="1">
    <source>
        <dbReference type="SAM" id="MobiDB-lite"/>
    </source>
</evidence>
<organism evidence="2 3">
    <name type="scientific">Albula glossodonta</name>
    <name type="common">roundjaw bonefish</name>
    <dbReference type="NCBI Taxonomy" id="121402"/>
    <lineage>
        <taxon>Eukaryota</taxon>
        <taxon>Metazoa</taxon>
        <taxon>Chordata</taxon>
        <taxon>Craniata</taxon>
        <taxon>Vertebrata</taxon>
        <taxon>Euteleostomi</taxon>
        <taxon>Actinopterygii</taxon>
        <taxon>Neopterygii</taxon>
        <taxon>Teleostei</taxon>
        <taxon>Albuliformes</taxon>
        <taxon>Albulidae</taxon>
        <taxon>Albula</taxon>
    </lineage>
</organism>